<feature type="transmembrane region" description="Helical" evidence="8">
    <location>
        <begin position="476"/>
        <end position="500"/>
    </location>
</feature>
<evidence type="ECO:0000256" key="4">
    <source>
        <dbReference type="ARBA" id="ARBA00022692"/>
    </source>
</evidence>
<reference evidence="12" key="1">
    <citation type="submission" date="2025-08" db="UniProtKB">
        <authorList>
            <consortium name="RefSeq"/>
        </authorList>
    </citation>
    <scope>IDENTIFICATION</scope>
    <source>
        <tissue evidence="12">Whole organism</tissue>
    </source>
</reference>
<dbReference type="SUPFAM" id="SSF103473">
    <property type="entry name" value="MFS general substrate transporter"/>
    <property type="match status" value="2"/>
</dbReference>
<comment type="subcellular location">
    <subcellularLocation>
        <location evidence="1 8">Cell membrane</location>
        <topology evidence="1 8">Multi-pass membrane protein</topology>
    </subcellularLocation>
</comment>
<dbReference type="GO" id="GO:0015347">
    <property type="term" value="F:sodium-independent organic anion transmembrane transporter activity"/>
    <property type="evidence" value="ECO:0007669"/>
    <property type="project" value="TreeGrafter"/>
</dbReference>
<dbReference type="NCBIfam" id="TIGR00805">
    <property type="entry name" value="oat"/>
    <property type="match status" value="1"/>
</dbReference>
<gene>
    <name evidence="12" type="primary">LOC108672586</name>
</gene>
<evidence type="ECO:0000259" key="10">
    <source>
        <dbReference type="PROSITE" id="PS51465"/>
    </source>
</evidence>
<feature type="transmembrane region" description="Helical" evidence="8">
    <location>
        <begin position="639"/>
        <end position="659"/>
    </location>
</feature>
<dbReference type="GO" id="GO:0043252">
    <property type="term" value="P:sodium-independent organic anion transport"/>
    <property type="evidence" value="ECO:0007669"/>
    <property type="project" value="TreeGrafter"/>
</dbReference>
<dbReference type="CTD" id="34268"/>
<sequence length="934" mass="100984">MSHDAYTKTGLYSHQSAHVEQQPASAAAFPSNGKKRKKSNGPSCSTETINADNLHGCYSNDHGSVQTSVSSLQEGDCRNCDTIYHNSIVNSGSLSGPNYTTRCPTHDDKSLAVQPTKSSKLSSQINCPPEDALAELEPYDDKPTTSQLETYEKDKPIVQNNVCSNSGPKNNIPIRVDTVKTLPSQEEEVPLHHFGTSSCAAAMPQSSTAIPTSDSSTVECGLLSFRPSFLQKLANIKVFVLLLSLLVTVQQAVASGYLNSVITTLEKRYEVPSYITGLISSMYEIGNVSTVIFVSYLGSSRHIPVWIAVGCVAMGMGSLLFVGPQLFLERWSVEGSGALASNGSSMCTAATIHHQPIDQLPELGFPKLPRLGSSNNGACIDEDVAPGQITPVLLFMAGQLLLGAGGSPLLTLGTTYIDDHVKRQDSSLYIGIIYTMGAFGPVLGFLLGGYLLSFYVDTLFVSEDLIKIDRTHPRWIGMWWAGFLLGSVALFVLSVPFLMFPKKLVKEREKVRLAEKRSAETAKGHRRTKSETSTCSRVSRTSLASRRMYGKDVRDIPACLLKLILNPIYFMTCLAACMELIIVSGFIVFLPKYLETQFSLSNVQASVFTGGVAIPGACVGTFLGGYILKRFSLRPKGAVQMLMVCNLFGLSLYGLFFILGCENVKMAGATSPYFSKSVEQPVAAGYTHSTAPPALQRSAFSGTAMPKFSVPSDYIDDVLITTPFDENQDGDNLASRSSFFSSSEHQGPSSVSASGKLSGTFTVNLTSWCNTGCKCSHRLAEPVCGNNGLTYFSPCHAGCTAASPSSFTNCTCIDSVAFEPSSAAFAEVVAVPVATSGPCYIPCNTFMPFMVVLFLMCASVATSQMPLLMIVLRSVSEEERALALGLQFVMYRLIAYIPAPIMFGSIIDSTCLMWTSVCDRGRCLMYDIEQFRFR</sequence>
<dbReference type="Gene3D" id="1.20.1250.20">
    <property type="entry name" value="MFS general substrate transporter like domains"/>
    <property type="match status" value="1"/>
</dbReference>
<feature type="region of interest" description="Disordered" evidence="9">
    <location>
        <begin position="1"/>
        <end position="46"/>
    </location>
</feature>
<dbReference type="OMA" id="CMELIIV"/>
<dbReference type="InterPro" id="IPR036259">
    <property type="entry name" value="MFS_trans_sf"/>
</dbReference>
<feature type="transmembrane region" description="Helical" evidence="8">
    <location>
        <begin position="234"/>
        <end position="254"/>
    </location>
</feature>
<feature type="transmembrane region" description="Helical" evidence="8">
    <location>
        <begin position="428"/>
        <end position="456"/>
    </location>
</feature>
<dbReference type="SUPFAM" id="SSF100895">
    <property type="entry name" value="Kazal-type serine protease inhibitors"/>
    <property type="match status" value="1"/>
</dbReference>
<keyword evidence="3" id="KW-1003">Cell membrane</keyword>
<dbReference type="PANTHER" id="PTHR11388">
    <property type="entry name" value="ORGANIC ANION TRANSPORTER"/>
    <property type="match status" value="1"/>
</dbReference>
<dbReference type="OrthoDB" id="5062115at2759"/>
<keyword evidence="8" id="KW-0813">Transport</keyword>
<protein>
    <recommendedName>
        <fullName evidence="8">Solute carrier organic anion transporter family member</fullName>
    </recommendedName>
</protein>
<dbReference type="InterPro" id="IPR002350">
    <property type="entry name" value="Kazal_dom"/>
</dbReference>
<feature type="transmembrane region" description="Helical" evidence="8">
    <location>
        <begin position="392"/>
        <end position="416"/>
    </location>
</feature>
<feature type="transmembrane region" description="Helical" evidence="8">
    <location>
        <begin position="568"/>
        <end position="591"/>
    </location>
</feature>
<organism evidence="11 12">
    <name type="scientific">Hyalella azteca</name>
    <name type="common">Amphipod</name>
    <dbReference type="NCBI Taxonomy" id="294128"/>
    <lineage>
        <taxon>Eukaryota</taxon>
        <taxon>Metazoa</taxon>
        <taxon>Ecdysozoa</taxon>
        <taxon>Arthropoda</taxon>
        <taxon>Crustacea</taxon>
        <taxon>Multicrustacea</taxon>
        <taxon>Malacostraca</taxon>
        <taxon>Eumalacostraca</taxon>
        <taxon>Peracarida</taxon>
        <taxon>Amphipoda</taxon>
        <taxon>Senticaudata</taxon>
        <taxon>Talitrida</taxon>
        <taxon>Talitroidea</taxon>
        <taxon>Hyalellidae</taxon>
        <taxon>Hyalella</taxon>
    </lineage>
</organism>
<evidence type="ECO:0000313" key="12">
    <source>
        <dbReference type="RefSeq" id="XP_018015773.1"/>
    </source>
</evidence>
<evidence type="ECO:0000256" key="2">
    <source>
        <dbReference type="ARBA" id="ARBA00009657"/>
    </source>
</evidence>
<feature type="transmembrane region" description="Helical" evidence="8">
    <location>
        <begin position="846"/>
        <end position="872"/>
    </location>
</feature>
<dbReference type="GO" id="GO:0016323">
    <property type="term" value="C:basolateral plasma membrane"/>
    <property type="evidence" value="ECO:0007669"/>
    <property type="project" value="TreeGrafter"/>
</dbReference>
<comment type="caution">
    <text evidence="8">Lacks conserved residue(s) required for the propagation of feature annotation.</text>
</comment>
<evidence type="ECO:0000256" key="9">
    <source>
        <dbReference type="SAM" id="MobiDB-lite"/>
    </source>
</evidence>
<dbReference type="Proteomes" id="UP000694843">
    <property type="component" value="Unplaced"/>
</dbReference>
<dbReference type="Pfam" id="PF07648">
    <property type="entry name" value="Kazal_2"/>
    <property type="match status" value="1"/>
</dbReference>
<proteinExistence type="inferred from homology"/>
<keyword evidence="5 8" id="KW-1133">Transmembrane helix</keyword>
<dbReference type="InterPro" id="IPR036058">
    <property type="entry name" value="Kazal_dom_sf"/>
</dbReference>
<evidence type="ECO:0000313" key="11">
    <source>
        <dbReference type="Proteomes" id="UP000694843"/>
    </source>
</evidence>
<keyword evidence="7" id="KW-1015">Disulfide bond</keyword>
<evidence type="ECO:0000256" key="5">
    <source>
        <dbReference type="ARBA" id="ARBA00022989"/>
    </source>
</evidence>
<feature type="transmembrane region" description="Helical" evidence="8">
    <location>
        <begin position="305"/>
        <end position="327"/>
    </location>
</feature>
<feature type="compositionally biased region" description="Polar residues" evidence="9">
    <location>
        <begin position="10"/>
        <end position="24"/>
    </location>
</feature>
<evidence type="ECO:0000256" key="6">
    <source>
        <dbReference type="ARBA" id="ARBA00023136"/>
    </source>
</evidence>
<dbReference type="RefSeq" id="XP_018015773.1">
    <property type="nucleotide sequence ID" value="XM_018160284.2"/>
</dbReference>
<feature type="transmembrane region" description="Helical" evidence="8">
    <location>
        <begin position="274"/>
        <end position="298"/>
    </location>
</feature>
<evidence type="ECO:0000256" key="8">
    <source>
        <dbReference type="RuleBase" id="RU362056"/>
    </source>
</evidence>
<dbReference type="GO" id="GO:0006811">
    <property type="term" value="P:monoatomic ion transport"/>
    <property type="evidence" value="ECO:0007669"/>
    <property type="project" value="UniProtKB-KW"/>
</dbReference>
<feature type="transmembrane region" description="Helical" evidence="8">
    <location>
        <begin position="893"/>
        <end position="915"/>
    </location>
</feature>
<evidence type="ECO:0000256" key="1">
    <source>
        <dbReference type="ARBA" id="ARBA00004651"/>
    </source>
</evidence>
<keyword evidence="4 8" id="KW-0812">Transmembrane</keyword>
<accession>A0A8B7NQ17</accession>
<dbReference type="AlphaFoldDB" id="A0A8B7NQ17"/>
<dbReference type="InterPro" id="IPR004156">
    <property type="entry name" value="OATP"/>
</dbReference>
<dbReference type="KEGG" id="hazt:108672586"/>
<dbReference type="PANTHER" id="PTHR11388:SF142">
    <property type="entry name" value="SOLUTE CARRIER ORGANIC ANION TRANSPORTER FAMILY MEMBER 5A1"/>
    <property type="match status" value="1"/>
</dbReference>
<dbReference type="Pfam" id="PF03137">
    <property type="entry name" value="OATP"/>
    <property type="match status" value="2"/>
</dbReference>
<comment type="similarity">
    <text evidence="2 8">Belongs to the organo anion transporter (TC 2.A.60) family.</text>
</comment>
<feature type="domain" description="Kazal-like" evidence="10">
    <location>
        <begin position="763"/>
        <end position="814"/>
    </location>
</feature>
<dbReference type="PROSITE" id="PS51465">
    <property type="entry name" value="KAZAL_2"/>
    <property type="match status" value="1"/>
</dbReference>
<dbReference type="GeneID" id="108672586"/>
<evidence type="ECO:0000256" key="3">
    <source>
        <dbReference type="ARBA" id="ARBA00022475"/>
    </source>
</evidence>
<evidence type="ECO:0000256" key="7">
    <source>
        <dbReference type="ARBA" id="ARBA00023157"/>
    </source>
</evidence>
<feature type="transmembrane region" description="Helical" evidence="8">
    <location>
        <begin position="603"/>
        <end position="627"/>
    </location>
</feature>
<keyword evidence="11" id="KW-1185">Reference proteome</keyword>
<name>A0A8B7NQ17_HYAAZ</name>
<keyword evidence="6 8" id="KW-0472">Membrane</keyword>
<keyword evidence="8" id="KW-0406">Ion transport</keyword>